<protein>
    <recommendedName>
        <fullName evidence="3">NAD-dependent epimerase/dehydratase domain-containing protein</fullName>
    </recommendedName>
</protein>
<dbReference type="InterPro" id="IPR036291">
    <property type="entry name" value="NAD(P)-bd_dom_sf"/>
</dbReference>
<comment type="similarity">
    <text evidence="2">Belongs to the NAD(P)-dependent epimerase/dehydratase family. Dihydroflavonol-4-reductase subfamily.</text>
</comment>
<gene>
    <name evidence="4" type="ORF">BFJ72_g261</name>
</gene>
<dbReference type="AlphaFoldDB" id="A0A420UAG0"/>
<dbReference type="InterPro" id="IPR001509">
    <property type="entry name" value="Epimerase_deHydtase"/>
</dbReference>
<evidence type="ECO:0000313" key="5">
    <source>
        <dbReference type="Proteomes" id="UP000283569"/>
    </source>
</evidence>
<dbReference type="Gene3D" id="3.40.50.720">
    <property type="entry name" value="NAD(P)-binding Rossmann-like Domain"/>
    <property type="match status" value="1"/>
</dbReference>
<dbReference type="EMBL" id="MRDB01000001">
    <property type="protein sequence ID" value="RKL50808.1"/>
    <property type="molecule type" value="Genomic_DNA"/>
</dbReference>
<dbReference type="GO" id="GO:0016616">
    <property type="term" value="F:oxidoreductase activity, acting on the CH-OH group of donors, NAD or NADP as acceptor"/>
    <property type="evidence" value="ECO:0007669"/>
    <property type="project" value="TreeGrafter"/>
</dbReference>
<evidence type="ECO:0000256" key="1">
    <source>
        <dbReference type="ARBA" id="ARBA00023002"/>
    </source>
</evidence>
<dbReference type="PANTHER" id="PTHR10366">
    <property type="entry name" value="NAD DEPENDENT EPIMERASE/DEHYDRATASE"/>
    <property type="match status" value="1"/>
</dbReference>
<name>A0A420UAG0_GIBIN</name>
<proteinExistence type="inferred from homology"/>
<accession>A0A420UAG0</accession>
<dbReference type="Pfam" id="PF01370">
    <property type="entry name" value="Epimerase"/>
    <property type="match status" value="1"/>
</dbReference>
<evidence type="ECO:0000259" key="3">
    <source>
        <dbReference type="Pfam" id="PF01370"/>
    </source>
</evidence>
<dbReference type="Proteomes" id="UP000283569">
    <property type="component" value="Unassembled WGS sequence"/>
</dbReference>
<reference evidence="4 5" key="1">
    <citation type="journal article" date="2018" name="Sci. Rep.">
        <title>Characterisation of pathogen-specific regions and novel effector candidates in Fusarium oxysporum f. sp. cepae.</title>
        <authorList>
            <person name="Armitage A.D."/>
            <person name="Taylor A."/>
            <person name="Sobczyk M.K."/>
            <person name="Baxter L."/>
            <person name="Greenfield B.P."/>
            <person name="Bates H.J."/>
            <person name="Wilson F."/>
            <person name="Jackson A.C."/>
            <person name="Ott S."/>
            <person name="Harrison R.J."/>
            <person name="Clarkson J.P."/>
        </authorList>
    </citation>
    <scope>NUCLEOTIDE SEQUENCE [LARGE SCALE GENOMIC DNA]</scope>
    <source>
        <strain evidence="4 5">Fp_A8</strain>
    </source>
</reference>
<dbReference type="PANTHER" id="PTHR10366:SF562">
    <property type="entry name" value="ALDEHYDE REDUCTASE II (AFU_ORTHOLOGUE AFUA_1G11360)"/>
    <property type="match status" value="1"/>
</dbReference>
<comment type="caution">
    <text evidence="4">The sequence shown here is derived from an EMBL/GenBank/DDBJ whole genome shotgun (WGS) entry which is preliminary data.</text>
</comment>
<keyword evidence="1" id="KW-0560">Oxidoreductase</keyword>
<evidence type="ECO:0000313" key="4">
    <source>
        <dbReference type="EMBL" id="RKL50808.1"/>
    </source>
</evidence>
<evidence type="ECO:0000256" key="2">
    <source>
        <dbReference type="ARBA" id="ARBA00023445"/>
    </source>
</evidence>
<dbReference type="SUPFAM" id="SSF51735">
    <property type="entry name" value="NAD(P)-binding Rossmann-fold domains"/>
    <property type="match status" value="1"/>
</dbReference>
<sequence length="374" mass="40908">MAPLDNPAIPKGSLVLVTGVNGLLGSHVAKQFLEYGYKVRGTVRDVEKNSWLTAAFDKQYGPGNFELVAVADLTDDKALTEAAKGRNQFSKLTKLHTTNAITTGTAVIAHTASIMTMDADPNNVIPAVINFAVAAIKAAYAAPSVKRFVFTSSSSAAVVSQRDVPGVKVTEESWSEGAIKKAWADPPYTPDRRGAVYAASKAQAEQAIWKYHKEHHSEKPELVVNTVLPNFNWGPSIDPEFQGYPSSSGLPVLLFKGQVTPFHGFIVPQYYIDVEDTGRLHVAAAVFDHVKEQRIFGFAGRFSWDAILDILRKNFPNRTFPENFSGGEDPNEIEPRDKAEQLLKDLGRPGWTTLEESILSNVEAVAKAEEDPKL</sequence>
<organism evidence="4 5">
    <name type="scientific">Gibberella intermedia</name>
    <name type="common">Bulb rot disease fungus</name>
    <name type="synonym">Fusarium proliferatum</name>
    <dbReference type="NCBI Taxonomy" id="948311"/>
    <lineage>
        <taxon>Eukaryota</taxon>
        <taxon>Fungi</taxon>
        <taxon>Dikarya</taxon>
        <taxon>Ascomycota</taxon>
        <taxon>Pezizomycotina</taxon>
        <taxon>Sordariomycetes</taxon>
        <taxon>Hypocreomycetidae</taxon>
        <taxon>Hypocreales</taxon>
        <taxon>Nectriaceae</taxon>
        <taxon>Fusarium</taxon>
        <taxon>Fusarium fujikuroi species complex</taxon>
    </lineage>
</organism>
<feature type="domain" description="NAD-dependent epimerase/dehydratase" evidence="3">
    <location>
        <begin position="15"/>
        <end position="216"/>
    </location>
</feature>
<dbReference type="InterPro" id="IPR050425">
    <property type="entry name" value="NAD(P)_dehydrat-like"/>
</dbReference>